<dbReference type="Proteomes" id="UP000597444">
    <property type="component" value="Unassembled WGS sequence"/>
</dbReference>
<reference evidence="1" key="1">
    <citation type="submission" date="2020-10" db="EMBL/GenBank/DDBJ databases">
        <title>Taxonomic study of unclassified bacteria belonging to the class Ktedonobacteria.</title>
        <authorList>
            <person name="Yabe S."/>
            <person name="Wang C.M."/>
            <person name="Zheng Y."/>
            <person name="Sakai Y."/>
            <person name="Cavaletti L."/>
            <person name="Monciardini P."/>
            <person name="Donadio S."/>
        </authorList>
    </citation>
    <scope>NUCLEOTIDE SEQUENCE</scope>
    <source>
        <strain evidence="1">ID150040</strain>
    </source>
</reference>
<keyword evidence="2" id="KW-1185">Reference proteome</keyword>
<dbReference type="AlphaFoldDB" id="A0A8J3N6B1"/>
<comment type="caution">
    <text evidence="1">The sequence shown here is derived from an EMBL/GenBank/DDBJ whole genome shotgun (WGS) entry which is preliminary data.</text>
</comment>
<proteinExistence type="predicted"/>
<dbReference type="InterPro" id="IPR028994">
    <property type="entry name" value="Integrin_alpha_N"/>
</dbReference>
<name>A0A8J3N6B1_9CHLR</name>
<evidence type="ECO:0008006" key="3">
    <source>
        <dbReference type="Google" id="ProtNLM"/>
    </source>
</evidence>
<evidence type="ECO:0000313" key="2">
    <source>
        <dbReference type="Proteomes" id="UP000597444"/>
    </source>
</evidence>
<accession>A0A8J3N6B1</accession>
<organism evidence="1 2">
    <name type="scientific">Reticulibacter mediterranei</name>
    <dbReference type="NCBI Taxonomy" id="2778369"/>
    <lineage>
        <taxon>Bacteria</taxon>
        <taxon>Bacillati</taxon>
        <taxon>Chloroflexota</taxon>
        <taxon>Ktedonobacteria</taxon>
        <taxon>Ktedonobacterales</taxon>
        <taxon>Reticulibacteraceae</taxon>
        <taxon>Reticulibacter</taxon>
    </lineage>
</organism>
<dbReference type="EMBL" id="BNJK01000001">
    <property type="protein sequence ID" value="GHO95912.1"/>
    <property type="molecule type" value="Genomic_DNA"/>
</dbReference>
<dbReference type="SUPFAM" id="SSF69318">
    <property type="entry name" value="Integrin alpha N-terminal domain"/>
    <property type="match status" value="1"/>
</dbReference>
<protein>
    <recommendedName>
        <fullName evidence="3">VCBS repeat-containing protein</fullName>
    </recommendedName>
</protein>
<sequence>MIYSTAIPMNEDTTPATLTFRDTNNDGKPDMVITVHFSSGNRDYIFLNNGSTFDSSPLQVSF</sequence>
<evidence type="ECO:0000313" key="1">
    <source>
        <dbReference type="EMBL" id="GHO95912.1"/>
    </source>
</evidence>
<gene>
    <name evidence="1" type="ORF">KSF_059600</name>
</gene>